<dbReference type="RefSeq" id="WP_183671569.1">
    <property type="nucleotide sequence ID" value="NZ_BMPB01000008.1"/>
</dbReference>
<dbReference type="Proteomes" id="UP000533637">
    <property type="component" value="Unassembled WGS sequence"/>
</dbReference>
<gene>
    <name evidence="6" type="ORF">GGQ57_003378</name>
</gene>
<dbReference type="InterPro" id="IPR011040">
    <property type="entry name" value="Sialidase"/>
</dbReference>
<feature type="chain" id="PRO_5045871894" description="exo-alpha-sialidase" evidence="4">
    <location>
        <begin position="22"/>
        <end position="374"/>
    </location>
</feature>
<keyword evidence="6" id="KW-0378">Hydrolase</keyword>
<keyword evidence="6" id="KW-0326">Glycosidase</keyword>
<dbReference type="PANTHER" id="PTHR10628:SF30">
    <property type="entry name" value="EXO-ALPHA-SIALIDASE"/>
    <property type="match status" value="1"/>
</dbReference>
<evidence type="ECO:0000313" key="6">
    <source>
        <dbReference type="EMBL" id="MBB4623462.1"/>
    </source>
</evidence>
<keyword evidence="4" id="KW-0732">Signal</keyword>
<evidence type="ECO:0000256" key="4">
    <source>
        <dbReference type="SAM" id="SignalP"/>
    </source>
</evidence>
<dbReference type="CDD" id="cd15482">
    <property type="entry name" value="Sialidase_non-viral"/>
    <property type="match status" value="1"/>
</dbReference>
<comment type="caution">
    <text evidence="6">The sequence shown here is derived from an EMBL/GenBank/DDBJ whole genome shotgun (WGS) entry which is preliminary data.</text>
</comment>
<dbReference type="InterPro" id="IPR026856">
    <property type="entry name" value="Sialidase_fam"/>
</dbReference>
<dbReference type="InterPro" id="IPR036278">
    <property type="entry name" value="Sialidase_sf"/>
</dbReference>
<evidence type="ECO:0000259" key="5">
    <source>
        <dbReference type="Pfam" id="PF13088"/>
    </source>
</evidence>
<dbReference type="EMBL" id="JACHOC010000007">
    <property type="protein sequence ID" value="MBB4623462.1"/>
    <property type="molecule type" value="Genomic_DNA"/>
</dbReference>
<name>A0ABR6KPN1_9BACT</name>
<dbReference type="EC" id="3.2.1.18" evidence="3"/>
<dbReference type="SUPFAM" id="SSF50939">
    <property type="entry name" value="Sialidases"/>
    <property type="match status" value="1"/>
</dbReference>
<dbReference type="Pfam" id="PF13088">
    <property type="entry name" value="BNR_2"/>
    <property type="match status" value="1"/>
</dbReference>
<protein>
    <recommendedName>
        <fullName evidence="3">exo-alpha-sialidase</fullName>
        <ecNumber evidence="3">3.2.1.18</ecNumber>
    </recommendedName>
</protein>
<evidence type="ECO:0000256" key="2">
    <source>
        <dbReference type="ARBA" id="ARBA00009348"/>
    </source>
</evidence>
<dbReference type="PANTHER" id="PTHR10628">
    <property type="entry name" value="SIALIDASE"/>
    <property type="match status" value="1"/>
</dbReference>
<feature type="domain" description="Sialidase" evidence="5">
    <location>
        <begin position="50"/>
        <end position="348"/>
    </location>
</feature>
<proteinExistence type="inferred from homology"/>
<dbReference type="Gene3D" id="2.120.10.10">
    <property type="match status" value="1"/>
</dbReference>
<evidence type="ECO:0000256" key="1">
    <source>
        <dbReference type="ARBA" id="ARBA00000427"/>
    </source>
</evidence>
<sequence length="374" mass="41942">MKKLLITCFTLALQLGYILQAQEPTTDIFRKDQDGYSCFRIPAIVQSKTGTLLAFAEARKNSCSDTGDIDIVLKRSEDGGRTWSSLIIIWDDGENVCGNPAPVVDQETGRIILVSCWNLGEDHEKDIIDQTSKDSRRIFVLYSDDDGKKWSVPKDITSSVKHSDWTWYATGPCHGIQIQNKKYKGRIVVSANHMVAGTKSYHSQLIYSDDKGDTWKLGGVVSEHGGNESSVVELGNGELMLNMRNYNREESKTRSYAISKDGGETISKMHYLPELIEPICQGSTINFMRSGKISNYILFSNPASTENREKMTIKLSEDNGQMWPHTYLVYPGPSAYSDLVNLSDGNIGLLYEYGVNNPYEKIGFTIIPFNKLKK</sequence>
<dbReference type="GO" id="GO:0004308">
    <property type="term" value="F:exo-alpha-sialidase activity"/>
    <property type="evidence" value="ECO:0007669"/>
    <property type="project" value="UniProtKB-EC"/>
</dbReference>
<evidence type="ECO:0000313" key="7">
    <source>
        <dbReference type="Proteomes" id="UP000533637"/>
    </source>
</evidence>
<reference evidence="6 7" key="1">
    <citation type="submission" date="2020-08" db="EMBL/GenBank/DDBJ databases">
        <title>Genomic Encyclopedia of Type Strains, Phase IV (KMG-IV): sequencing the most valuable type-strain genomes for metagenomic binning, comparative biology and taxonomic classification.</title>
        <authorList>
            <person name="Goeker M."/>
        </authorList>
    </citation>
    <scope>NUCLEOTIDE SEQUENCE [LARGE SCALE GENOMIC DNA]</scope>
    <source>
        <strain evidence="6 7">DSM 102983</strain>
    </source>
</reference>
<evidence type="ECO:0000256" key="3">
    <source>
        <dbReference type="ARBA" id="ARBA00012733"/>
    </source>
</evidence>
<accession>A0ABR6KPN1</accession>
<feature type="signal peptide" evidence="4">
    <location>
        <begin position="1"/>
        <end position="21"/>
    </location>
</feature>
<organism evidence="6 7">
    <name type="scientific">Parabacteroides faecis</name>
    <dbReference type="NCBI Taxonomy" id="1217282"/>
    <lineage>
        <taxon>Bacteria</taxon>
        <taxon>Pseudomonadati</taxon>
        <taxon>Bacteroidota</taxon>
        <taxon>Bacteroidia</taxon>
        <taxon>Bacteroidales</taxon>
        <taxon>Tannerellaceae</taxon>
        <taxon>Parabacteroides</taxon>
    </lineage>
</organism>
<keyword evidence="7" id="KW-1185">Reference proteome</keyword>
<comment type="catalytic activity">
    <reaction evidence="1">
        <text>Hydrolysis of alpha-(2-&gt;3)-, alpha-(2-&gt;6)-, alpha-(2-&gt;8)- glycosidic linkages of terminal sialic acid residues in oligosaccharides, glycoproteins, glycolipids, colominic acid and synthetic substrates.</text>
        <dbReference type="EC" id="3.2.1.18"/>
    </reaction>
</comment>
<comment type="similarity">
    <text evidence="2">Belongs to the glycosyl hydrolase 33 family.</text>
</comment>